<evidence type="ECO:0000256" key="2">
    <source>
        <dbReference type="ARBA" id="ARBA00022801"/>
    </source>
</evidence>
<evidence type="ECO:0000259" key="5">
    <source>
        <dbReference type="SMART" id="SM00226"/>
    </source>
</evidence>
<evidence type="ECO:0000256" key="3">
    <source>
        <dbReference type="ARBA" id="ARBA00022912"/>
    </source>
</evidence>
<evidence type="ECO:0000256" key="4">
    <source>
        <dbReference type="PIRSR" id="PIRSR617867-1"/>
    </source>
</evidence>
<accession>A0A160PN28</accession>
<dbReference type="InterPro" id="IPR050438">
    <property type="entry name" value="LMW_PTPase"/>
</dbReference>
<name>A0A160PN28_9CORY</name>
<evidence type="ECO:0000313" key="6">
    <source>
        <dbReference type="EMBL" id="BAU94746.1"/>
    </source>
</evidence>
<evidence type="ECO:0000256" key="1">
    <source>
        <dbReference type="ARBA" id="ARBA00011063"/>
    </source>
</evidence>
<dbReference type="GO" id="GO:0004725">
    <property type="term" value="F:protein tyrosine phosphatase activity"/>
    <property type="evidence" value="ECO:0007669"/>
    <property type="project" value="InterPro"/>
</dbReference>
<reference evidence="6 7" key="1">
    <citation type="submission" date="2016-02" db="EMBL/GenBank/DDBJ databases">
        <title>Corynebacterium glutamicum N24 whole genome sequencing project.</title>
        <authorList>
            <person name="Matsutani M."/>
            <person name="Nangtapong N."/>
            <person name="Yakushi T."/>
            <person name="Matsushita K."/>
        </authorList>
    </citation>
    <scope>NUCLEOTIDE SEQUENCE [LARGE SCALE GENOMIC DNA]</scope>
    <source>
        <strain evidence="6 7">N24</strain>
    </source>
</reference>
<proteinExistence type="inferred from homology"/>
<dbReference type="RefSeq" id="WP_096454043.1">
    <property type="nucleotide sequence ID" value="NZ_AP017369.1"/>
</dbReference>
<feature type="active site" description="Nucleophile" evidence="4">
    <location>
        <position position="11"/>
    </location>
</feature>
<comment type="similarity">
    <text evidence="1">Belongs to the low molecular weight phosphotyrosine protein phosphatase family.</text>
</comment>
<keyword evidence="2" id="KW-0378">Hydrolase</keyword>
<dbReference type="SUPFAM" id="SSF52788">
    <property type="entry name" value="Phosphotyrosine protein phosphatases I"/>
    <property type="match status" value="1"/>
</dbReference>
<evidence type="ECO:0000313" key="7">
    <source>
        <dbReference type="Proteomes" id="UP000218244"/>
    </source>
</evidence>
<dbReference type="KEGG" id="csur:N24_0484"/>
<dbReference type="PRINTS" id="PR00719">
    <property type="entry name" value="LMWPTPASE"/>
</dbReference>
<dbReference type="InterPro" id="IPR017867">
    <property type="entry name" value="Tyr_phospatase_low_mol_wt"/>
</dbReference>
<keyword evidence="7" id="KW-1185">Reference proteome</keyword>
<dbReference type="InterPro" id="IPR023485">
    <property type="entry name" value="Ptyr_pPase"/>
</dbReference>
<dbReference type="Gene3D" id="3.40.50.2300">
    <property type="match status" value="1"/>
</dbReference>
<dbReference type="AlphaFoldDB" id="A0A160PN28"/>
<dbReference type="PANTHER" id="PTHR11717">
    <property type="entry name" value="LOW MOLECULAR WEIGHT PROTEIN TYROSINE PHOSPHATASE"/>
    <property type="match status" value="1"/>
</dbReference>
<feature type="domain" description="Phosphotyrosine protein phosphatase I" evidence="5">
    <location>
        <begin position="5"/>
        <end position="192"/>
    </location>
</feature>
<keyword evidence="3" id="KW-0904">Protein phosphatase</keyword>
<dbReference type="Pfam" id="PF01451">
    <property type="entry name" value="LMWPc"/>
    <property type="match status" value="1"/>
</dbReference>
<dbReference type="InterPro" id="IPR036196">
    <property type="entry name" value="Ptyr_pPase_sf"/>
</dbReference>
<protein>
    <submittedName>
        <fullName evidence="6">Protein tyrosine phosphatase</fullName>
    </submittedName>
</protein>
<gene>
    <name evidence="6" type="ORF">N24_0484</name>
</gene>
<dbReference type="PANTHER" id="PTHR11717:SF31">
    <property type="entry name" value="LOW MOLECULAR WEIGHT PROTEIN-TYROSINE-PHOSPHATASE ETP-RELATED"/>
    <property type="match status" value="1"/>
</dbReference>
<feature type="active site" evidence="4">
    <location>
        <position position="17"/>
    </location>
</feature>
<dbReference type="Proteomes" id="UP000218244">
    <property type="component" value="Chromosome"/>
</dbReference>
<organism evidence="6 7">
    <name type="scientific">Corynebacterium suranareeae</name>
    <dbReference type="NCBI Taxonomy" id="2506452"/>
    <lineage>
        <taxon>Bacteria</taxon>
        <taxon>Bacillati</taxon>
        <taxon>Actinomycetota</taxon>
        <taxon>Actinomycetes</taxon>
        <taxon>Mycobacteriales</taxon>
        <taxon>Corynebacteriaceae</taxon>
        <taxon>Corynebacterium</taxon>
    </lineage>
</organism>
<sequence>MSNSFTILTVCTGNICRSPLAKQLLELELPGADIIRVDSAGVQAMVDSPMPEQSLEIARQQGIDNPEGHRAKQITEKLINQSDLILALDRGHRKSIVQLSPRATRKVFTVVDLARLIEVTTDADLQEELNLAGDSAIERLHATVEAARLSRSELNPLDNPADEDIVDPYGKSQSVYEASASQLIPAIRLIASYLNKALESA</sequence>
<dbReference type="SMART" id="SM00226">
    <property type="entry name" value="LMWPc"/>
    <property type="match status" value="1"/>
</dbReference>
<dbReference type="EMBL" id="AP017369">
    <property type="protein sequence ID" value="BAU94746.1"/>
    <property type="molecule type" value="Genomic_DNA"/>
</dbReference>